<evidence type="ECO:0000313" key="3">
    <source>
        <dbReference type="EMBL" id="KAH6670343.1"/>
    </source>
</evidence>
<dbReference type="GO" id="GO:0005634">
    <property type="term" value="C:nucleus"/>
    <property type="evidence" value="ECO:0007669"/>
    <property type="project" value="TreeGrafter"/>
</dbReference>
<dbReference type="GO" id="GO:0005524">
    <property type="term" value="F:ATP binding"/>
    <property type="evidence" value="ECO:0007669"/>
    <property type="project" value="InterPro"/>
</dbReference>
<feature type="region of interest" description="Disordered" evidence="1">
    <location>
        <begin position="1"/>
        <end position="185"/>
    </location>
</feature>
<organism evidence="3 4">
    <name type="scientific">Plectosphaerella plurivora</name>
    <dbReference type="NCBI Taxonomy" id="936078"/>
    <lineage>
        <taxon>Eukaryota</taxon>
        <taxon>Fungi</taxon>
        <taxon>Dikarya</taxon>
        <taxon>Ascomycota</taxon>
        <taxon>Pezizomycotina</taxon>
        <taxon>Sordariomycetes</taxon>
        <taxon>Hypocreomycetidae</taxon>
        <taxon>Glomerellales</taxon>
        <taxon>Plectosphaerellaceae</taxon>
        <taxon>Plectosphaerella</taxon>
    </lineage>
</organism>
<evidence type="ECO:0000259" key="2">
    <source>
        <dbReference type="SMART" id="SM00382"/>
    </source>
</evidence>
<gene>
    <name evidence="3" type="ORF">F5X68DRAFT_175794</name>
</gene>
<dbReference type="InterPro" id="IPR003593">
    <property type="entry name" value="AAA+_ATPase"/>
</dbReference>
<name>A0A9P9A6J0_9PEZI</name>
<keyword evidence="4" id="KW-1185">Reference proteome</keyword>
<reference evidence="3" key="1">
    <citation type="journal article" date="2021" name="Nat. Commun.">
        <title>Genetic determinants of endophytism in the Arabidopsis root mycobiome.</title>
        <authorList>
            <person name="Mesny F."/>
            <person name="Miyauchi S."/>
            <person name="Thiergart T."/>
            <person name="Pickel B."/>
            <person name="Atanasova L."/>
            <person name="Karlsson M."/>
            <person name="Huettel B."/>
            <person name="Barry K.W."/>
            <person name="Haridas S."/>
            <person name="Chen C."/>
            <person name="Bauer D."/>
            <person name="Andreopoulos W."/>
            <person name="Pangilinan J."/>
            <person name="LaButti K."/>
            <person name="Riley R."/>
            <person name="Lipzen A."/>
            <person name="Clum A."/>
            <person name="Drula E."/>
            <person name="Henrissat B."/>
            <person name="Kohler A."/>
            <person name="Grigoriev I.V."/>
            <person name="Martin F.M."/>
            <person name="Hacquard S."/>
        </authorList>
    </citation>
    <scope>NUCLEOTIDE SEQUENCE</scope>
    <source>
        <strain evidence="3">MPI-SDFR-AT-0117</strain>
    </source>
</reference>
<feature type="compositionally biased region" description="Polar residues" evidence="1">
    <location>
        <begin position="39"/>
        <end position="54"/>
    </location>
</feature>
<evidence type="ECO:0000256" key="1">
    <source>
        <dbReference type="SAM" id="MobiDB-lite"/>
    </source>
</evidence>
<dbReference type="GO" id="GO:0003677">
    <property type="term" value="F:DNA binding"/>
    <property type="evidence" value="ECO:0007669"/>
    <property type="project" value="TreeGrafter"/>
</dbReference>
<dbReference type="InterPro" id="IPR027417">
    <property type="entry name" value="P-loop_NTPase"/>
</dbReference>
<feature type="compositionally biased region" description="Low complexity" evidence="1">
    <location>
        <begin position="27"/>
        <end position="38"/>
    </location>
</feature>
<feature type="compositionally biased region" description="Polar residues" evidence="1">
    <location>
        <begin position="676"/>
        <end position="695"/>
    </location>
</feature>
<dbReference type="GO" id="GO:0016887">
    <property type="term" value="F:ATP hydrolysis activity"/>
    <property type="evidence" value="ECO:0007669"/>
    <property type="project" value="InterPro"/>
</dbReference>
<feature type="compositionally biased region" description="Polar residues" evidence="1">
    <location>
        <begin position="141"/>
        <end position="150"/>
    </location>
</feature>
<dbReference type="Gene3D" id="3.40.50.300">
    <property type="entry name" value="P-loop containing nucleotide triphosphate hydrolases"/>
    <property type="match status" value="1"/>
</dbReference>
<feature type="domain" description="AAA+ ATPase" evidence="2">
    <location>
        <begin position="575"/>
        <end position="756"/>
    </location>
</feature>
<proteinExistence type="predicted"/>
<feature type="compositionally biased region" description="Polar residues" evidence="1">
    <location>
        <begin position="243"/>
        <end position="260"/>
    </location>
</feature>
<accession>A0A9P9A6J0</accession>
<dbReference type="AlphaFoldDB" id="A0A9P9A6J0"/>
<dbReference type="SUPFAM" id="SSF52540">
    <property type="entry name" value="P-loop containing nucleoside triphosphate hydrolases"/>
    <property type="match status" value="1"/>
</dbReference>
<dbReference type="PANTHER" id="PTHR23389:SF21">
    <property type="entry name" value="ATPASE FAMILY AAA DOMAIN-CONTAINING PROTEIN 5"/>
    <property type="match status" value="1"/>
</dbReference>
<dbReference type="EMBL" id="JAGSXJ010000030">
    <property type="protein sequence ID" value="KAH6670343.1"/>
    <property type="molecule type" value="Genomic_DNA"/>
</dbReference>
<comment type="caution">
    <text evidence="3">The sequence shown here is derived from an EMBL/GenBank/DDBJ whole genome shotgun (WGS) entry which is preliminary data.</text>
</comment>
<protein>
    <recommendedName>
        <fullName evidence="2">AAA+ ATPase domain-containing protein</fullName>
    </recommendedName>
</protein>
<feature type="region of interest" description="Disordered" evidence="1">
    <location>
        <begin position="212"/>
        <end position="292"/>
    </location>
</feature>
<dbReference type="Pfam" id="PF00004">
    <property type="entry name" value="AAA"/>
    <property type="match status" value="1"/>
</dbReference>
<dbReference type="OrthoDB" id="9996895at2759"/>
<dbReference type="SMART" id="SM00382">
    <property type="entry name" value="AAA"/>
    <property type="match status" value="1"/>
</dbReference>
<evidence type="ECO:0000313" key="4">
    <source>
        <dbReference type="Proteomes" id="UP000770015"/>
    </source>
</evidence>
<dbReference type="InterPro" id="IPR003959">
    <property type="entry name" value="ATPase_AAA_core"/>
</dbReference>
<dbReference type="PANTHER" id="PTHR23389">
    <property type="entry name" value="CHROMOSOME TRANSMISSION FIDELITY FACTOR 18"/>
    <property type="match status" value="1"/>
</dbReference>
<sequence length="1153" mass="125258">MGTLVANMPTNGLGETKKLHPFFTGKPSATAPQTPTPTESHVLQETNAQPSGPSNDREEDEAGRSTKRRKTSMNGEAATPSTLHPEAVTEARPASGSLVPEFFKPKQPAQTTINDMLPQPTPAQPVTGEQNGETPAAPEQEQLTPTATSTRPKRVLKLNMKTGTIGSPPKPKSETDAATKAGQKTTLIVSIRFGTDTKSRQRIGAKIEGILAAGPRAGVSPLPKKRGRPSKADKARKALLEAQTETSKSTQAPKATTATSDKTKIVSDKKKAEPSKPTGPKSTMFSSTPCSPKKARSTFKCANMPQFGSKNMGLKVPGAAHPAWPTKEATHVTGGEATTWASKCHASALPFRKSKGRPAVISSQESIVQRLGDTLRLALSQPPGTYTRAAEQRLPTKHFESGLKLQSRIRPELKTPLPAKRIVSNEDSDEDIITSTRDRSHPAISRLYNSLVTNLSAHDRSECEDVAWAQKYAPESAAEILQSGREALMLRDWLEALKVQAVDTGPAADAKSVAKPIPTGKKKKRKLKMDGFIVSSDDDAYEPDDLSDPEDMIPGQTVVQNGGNIPPPGKDAVKLSNISLLSGPHGSGKTATVYAIAKELGFEVFEINASTRRSGKDVTEKVGDMTRNHLVRHNDGSGKGVTGEGGKAKEPKKGSVMSFFKPKKTGPVETPKPAAPTSNGADPKPTSTPKPRSQKQSLILLEEVDLLYEEDKQFWATVTSLIVQSKRPFIMTCNDESTVPFQTLNLYGIFRFSPPPQDLAVDYLLLAAANEGHALRRPAVQALLESRTGDLRAAMTELNYWCQLGVGDRRGGFDWFYPRWPRGCDKDENGNTVRVISEGTYLEGMGWLGQDSAALDDVLSVEEELVSQCWDGFQMDVSDWHKTRDMSEWATALPAAGMSKLSSLAAFESFSDSMSAADVISQGRLGLGLEATPHIVEYQPLCRDMSLAIRSKTRALAQATSSPDCMKQIDLPETIRLIRRSFTNDPSGNPITRMDMAHAFDPIAISDHRLTATSFLDPSVFDRTMQLITIDVAPFVRGIVTYDRHVAEGHIQRGTLVSEGARPGKRLRQTRTSADAAGFRRESYFRARVNPYLVMRTGGQWEQAVTELIDATVVEVVPQPEMDMQYAPVPMPPAVDNTVGGRYMQIQPRPGVV</sequence>
<feature type="region of interest" description="Disordered" evidence="1">
    <location>
        <begin position="630"/>
        <end position="695"/>
    </location>
</feature>
<feature type="compositionally biased region" description="Basic and acidic residues" evidence="1">
    <location>
        <begin position="230"/>
        <end position="239"/>
    </location>
</feature>
<feature type="compositionally biased region" description="Basic and acidic residues" evidence="1">
    <location>
        <begin position="261"/>
        <end position="274"/>
    </location>
</feature>
<dbReference type="Proteomes" id="UP000770015">
    <property type="component" value="Unassembled WGS sequence"/>
</dbReference>
<feature type="compositionally biased region" description="Polar residues" evidence="1">
    <location>
        <begin position="280"/>
        <end position="290"/>
    </location>
</feature>